<dbReference type="RefSeq" id="WP_156353326.1">
    <property type="nucleotide sequence ID" value="NZ_CACRST010000010.1"/>
</dbReference>
<protein>
    <submittedName>
        <fullName evidence="2">Uncharacterized protein</fullName>
    </submittedName>
</protein>
<proteinExistence type="predicted"/>
<dbReference type="EMBL" id="CACRST010000010">
    <property type="protein sequence ID" value="VYS88369.1"/>
    <property type="molecule type" value="Genomic_DNA"/>
</dbReference>
<dbReference type="AlphaFoldDB" id="A0A6N2S642"/>
<evidence type="ECO:0000256" key="1">
    <source>
        <dbReference type="SAM" id="Phobius"/>
    </source>
</evidence>
<organism evidence="2">
    <name type="scientific">Blautia glucerasea</name>
    <dbReference type="NCBI Taxonomy" id="536633"/>
    <lineage>
        <taxon>Bacteria</taxon>
        <taxon>Bacillati</taxon>
        <taxon>Bacillota</taxon>
        <taxon>Clostridia</taxon>
        <taxon>Lachnospirales</taxon>
        <taxon>Lachnospiraceae</taxon>
        <taxon>Blautia</taxon>
    </lineage>
</organism>
<keyword evidence="1" id="KW-0472">Membrane</keyword>
<feature type="transmembrane region" description="Helical" evidence="1">
    <location>
        <begin position="20"/>
        <end position="41"/>
    </location>
</feature>
<sequence>MELNKNGRNFLLGTLFKSYLVQTAACSVIIWVCTDVMDVAVSQIFRKCFGDYFFMYYRSYGDETA</sequence>
<keyword evidence="1" id="KW-1133">Transmembrane helix</keyword>
<reference evidence="2" key="1">
    <citation type="submission" date="2019-11" db="EMBL/GenBank/DDBJ databases">
        <authorList>
            <person name="Feng L."/>
        </authorList>
    </citation>
    <scope>NUCLEOTIDE SEQUENCE</scope>
    <source>
        <strain evidence="2">BgluceraseaLFYP119</strain>
    </source>
</reference>
<accession>A0A6N2S642</accession>
<gene>
    <name evidence="2" type="ORF">BGLFYP119_00967</name>
</gene>
<name>A0A6N2S642_9FIRM</name>
<evidence type="ECO:0000313" key="2">
    <source>
        <dbReference type="EMBL" id="VYS88369.1"/>
    </source>
</evidence>
<keyword evidence="1" id="KW-0812">Transmembrane</keyword>